<reference evidence="1" key="1">
    <citation type="journal article" date="2013" name="Environ. Microbiol.">
        <title>Microbiota from the distal guts of lean and obese adolescents exhibit partial functional redundancy besides clear differences in community structure.</title>
        <authorList>
            <person name="Ferrer M."/>
            <person name="Ruiz A."/>
            <person name="Lanza F."/>
            <person name="Haange S.B."/>
            <person name="Oberbach A."/>
            <person name="Till H."/>
            <person name="Bargiela R."/>
            <person name="Campoy C."/>
            <person name="Segura M.T."/>
            <person name="Richter M."/>
            <person name="von Bergen M."/>
            <person name="Seifert J."/>
            <person name="Suarez A."/>
        </authorList>
    </citation>
    <scope>NUCLEOTIDE SEQUENCE</scope>
</reference>
<gene>
    <name evidence="1" type="ORF">OBE_15880</name>
</gene>
<accession>K1RP59</accession>
<evidence type="ECO:0000313" key="1">
    <source>
        <dbReference type="EMBL" id="EKC47108.1"/>
    </source>
</evidence>
<dbReference type="EMBL" id="AJWZ01010913">
    <property type="protein sequence ID" value="EKC47108.1"/>
    <property type="molecule type" value="Genomic_DNA"/>
</dbReference>
<dbReference type="AlphaFoldDB" id="K1RP59"/>
<name>K1RP59_9ZZZZ</name>
<proteinExistence type="predicted"/>
<protein>
    <submittedName>
        <fullName evidence="1">Relaxase/mobilization nuclease domain protein</fullName>
    </submittedName>
</protein>
<sequence length="97" mass="11261">MAVCEIWDVRGRLDHPIDYAENPAKTANPKYTEADLQAMVDVMEYATNRDKTEQRFFVTGVNCDPTTARDEMMIAKVTMERYERDCLLPRLSELQAR</sequence>
<organism evidence="1">
    <name type="scientific">human gut metagenome</name>
    <dbReference type="NCBI Taxonomy" id="408170"/>
    <lineage>
        <taxon>unclassified sequences</taxon>
        <taxon>metagenomes</taxon>
        <taxon>organismal metagenomes</taxon>
    </lineage>
</organism>
<comment type="caution">
    <text evidence="1">The sequence shown here is derived from an EMBL/GenBank/DDBJ whole genome shotgun (WGS) entry which is preliminary data.</text>
</comment>